<feature type="transmembrane region" description="Helical" evidence="1">
    <location>
        <begin position="34"/>
        <end position="53"/>
    </location>
</feature>
<evidence type="ECO:0000313" key="3">
    <source>
        <dbReference type="Proteomes" id="UP000321222"/>
    </source>
</evidence>
<reference evidence="2 3" key="1">
    <citation type="submission" date="2019-08" db="EMBL/GenBank/DDBJ databases">
        <title>Flavobacterium alkalisoli sp. nov., isolated from rhizosphere soil of Suaeda salsa.</title>
        <authorList>
            <person name="Sun J.-Q."/>
            <person name="Xu L."/>
        </authorList>
    </citation>
    <scope>NUCLEOTIDE SEQUENCE [LARGE SCALE GENOMIC DNA]</scope>
    <source>
        <strain evidence="2 3">XS-5</strain>
    </source>
</reference>
<evidence type="ECO:0000313" key="2">
    <source>
        <dbReference type="EMBL" id="QEE51428.1"/>
    </source>
</evidence>
<dbReference type="Proteomes" id="UP000321222">
    <property type="component" value="Chromosome"/>
</dbReference>
<protein>
    <submittedName>
        <fullName evidence="2">Uncharacterized protein</fullName>
    </submittedName>
</protein>
<feature type="transmembrane region" description="Helical" evidence="1">
    <location>
        <begin position="7"/>
        <end position="28"/>
    </location>
</feature>
<gene>
    <name evidence="2" type="ORF">FUA48_18195</name>
</gene>
<dbReference type="EMBL" id="CP042831">
    <property type="protein sequence ID" value="QEE51428.1"/>
    <property type="molecule type" value="Genomic_DNA"/>
</dbReference>
<name>A0A5B9FZY6_9FLAO</name>
<dbReference type="OrthoDB" id="1365982at2"/>
<evidence type="ECO:0000256" key="1">
    <source>
        <dbReference type="SAM" id="Phobius"/>
    </source>
</evidence>
<dbReference type="KEGG" id="fak:FUA48_18195"/>
<dbReference type="AlphaFoldDB" id="A0A5B9FZY6"/>
<proteinExistence type="predicted"/>
<keyword evidence="3" id="KW-1185">Reference proteome</keyword>
<keyword evidence="1" id="KW-0472">Membrane</keyword>
<keyword evidence="1" id="KW-0812">Transmembrane</keyword>
<dbReference type="RefSeq" id="WP_147584912.1">
    <property type="nucleotide sequence ID" value="NZ_CP042831.1"/>
</dbReference>
<sequence length="67" mass="7675">MSKKFKSGLIFFVLMFCISTFLFPVFGINDEVPLLTRVIIGIPIWIAASFFVVKYSLKKENTKTPNQ</sequence>
<accession>A0A5B9FZY6</accession>
<keyword evidence="1" id="KW-1133">Transmembrane helix</keyword>
<organism evidence="2 3">
    <name type="scientific">Flavobacterium alkalisoli</name>
    <dbReference type="NCBI Taxonomy" id="2602769"/>
    <lineage>
        <taxon>Bacteria</taxon>
        <taxon>Pseudomonadati</taxon>
        <taxon>Bacteroidota</taxon>
        <taxon>Flavobacteriia</taxon>
        <taxon>Flavobacteriales</taxon>
        <taxon>Flavobacteriaceae</taxon>
        <taxon>Flavobacterium</taxon>
    </lineage>
</organism>